<dbReference type="RefSeq" id="WP_168038073.1">
    <property type="nucleotide sequence ID" value="NZ_JAATJH010000004.1"/>
</dbReference>
<proteinExistence type="inferred from homology"/>
<keyword evidence="4 15" id="KW-0645">Protease</keyword>
<dbReference type="Pfam" id="PF02163">
    <property type="entry name" value="Peptidase_M50"/>
    <property type="match status" value="1"/>
</dbReference>
<name>A0ABX0XD61_9BACT</name>
<feature type="transmembrane region" description="Helical" evidence="13">
    <location>
        <begin position="87"/>
        <end position="109"/>
    </location>
</feature>
<dbReference type="InterPro" id="IPR000644">
    <property type="entry name" value="CBS_dom"/>
</dbReference>
<evidence type="ECO:0000256" key="9">
    <source>
        <dbReference type="ARBA" id="ARBA00022989"/>
    </source>
</evidence>
<feature type="transmembrane region" description="Helical" evidence="13">
    <location>
        <begin position="30"/>
        <end position="49"/>
    </location>
</feature>
<gene>
    <name evidence="15" type="ORF">GGR27_002709</name>
</gene>
<dbReference type="Proteomes" id="UP000770785">
    <property type="component" value="Unassembled WGS sequence"/>
</dbReference>
<evidence type="ECO:0000256" key="6">
    <source>
        <dbReference type="ARBA" id="ARBA00022723"/>
    </source>
</evidence>
<comment type="similarity">
    <text evidence="3">Belongs to the peptidase M50B family.</text>
</comment>
<evidence type="ECO:0000256" key="13">
    <source>
        <dbReference type="SAM" id="Phobius"/>
    </source>
</evidence>
<comment type="caution">
    <text evidence="15">The sequence shown here is derived from an EMBL/GenBank/DDBJ whole genome shotgun (WGS) entry which is preliminary data.</text>
</comment>
<dbReference type="InterPro" id="IPR046342">
    <property type="entry name" value="CBS_dom_sf"/>
</dbReference>
<sequence>MDVHWTFLLVPPAILYFSYRPGQGLVTEAMTWYAAIAILLFLFVLVHELGHALMARTRHVLAERIIIFPLGGGAYLPDRPQRRLDEVLIYSAGPLANLLLAAVALPILLAQSNGELILRGFLNLAGNFVVEPSLFDQLLGVTVIVNVLLALGNLLPAYPLDGGRILRAVLRGPFGERPATVVVTVLGIVIGLALIYVSYLLGDPLLGLGAAFIVTMSVVTFRDGWQRRRLAAYPIEHVLRTNDGPVMEQRIYVGTPTREAVALFDKTGWPVLPVYSQWNQLSGFVAREVLEEEDPKAKGLIGEVTELEFISAHPGENLLEVTERIVDANVYGAAVYGERRRLVGFVFTEDVMRVLGK</sequence>
<evidence type="ECO:0000256" key="1">
    <source>
        <dbReference type="ARBA" id="ARBA00001947"/>
    </source>
</evidence>
<comment type="cofactor">
    <cofactor evidence="1">
        <name>Zn(2+)</name>
        <dbReference type="ChEBI" id="CHEBI:29105"/>
    </cofactor>
</comment>
<keyword evidence="9 13" id="KW-1133">Transmembrane helix</keyword>
<evidence type="ECO:0000256" key="3">
    <source>
        <dbReference type="ARBA" id="ARBA00007931"/>
    </source>
</evidence>
<evidence type="ECO:0000256" key="2">
    <source>
        <dbReference type="ARBA" id="ARBA00004141"/>
    </source>
</evidence>
<keyword evidence="10" id="KW-0482">Metalloprotease</keyword>
<keyword evidence="8" id="KW-0862">Zinc</keyword>
<keyword evidence="7" id="KW-0378">Hydrolase</keyword>
<keyword evidence="6" id="KW-0479">Metal-binding</keyword>
<reference evidence="15 16" key="1">
    <citation type="submission" date="2020-03" db="EMBL/GenBank/DDBJ databases">
        <title>Genomic Encyclopedia of Type Strains, Phase IV (KMG-IV): sequencing the most valuable type-strain genomes for metagenomic binning, comparative biology and taxonomic classification.</title>
        <authorList>
            <person name="Goeker M."/>
        </authorList>
    </citation>
    <scope>NUCLEOTIDE SEQUENCE [LARGE SCALE GENOMIC DNA]</scope>
    <source>
        <strain evidence="15 16">DSM 105096</strain>
    </source>
</reference>
<accession>A0ABX0XD61</accession>
<dbReference type="PANTHER" id="PTHR39188">
    <property type="entry name" value="MEMBRANE-ASSOCIATED ZINC METALLOPROTEASE M50B"/>
    <property type="match status" value="1"/>
</dbReference>
<feature type="transmembrane region" description="Helical" evidence="13">
    <location>
        <begin position="138"/>
        <end position="158"/>
    </location>
</feature>
<dbReference type="PANTHER" id="PTHR39188:SF3">
    <property type="entry name" value="STAGE IV SPORULATION PROTEIN FB"/>
    <property type="match status" value="1"/>
</dbReference>
<evidence type="ECO:0000313" key="15">
    <source>
        <dbReference type="EMBL" id="NJC27196.1"/>
    </source>
</evidence>
<keyword evidence="16" id="KW-1185">Reference proteome</keyword>
<feature type="domain" description="CBS" evidence="14">
    <location>
        <begin position="304"/>
        <end position="357"/>
    </location>
</feature>
<comment type="subcellular location">
    <subcellularLocation>
        <location evidence="2">Membrane</location>
        <topology evidence="2">Multi-pass membrane protein</topology>
    </subcellularLocation>
</comment>
<dbReference type="GO" id="GO:0008233">
    <property type="term" value="F:peptidase activity"/>
    <property type="evidence" value="ECO:0007669"/>
    <property type="project" value="UniProtKB-KW"/>
</dbReference>
<evidence type="ECO:0000256" key="5">
    <source>
        <dbReference type="ARBA" id="ARBA00022692"/>
    </source>
</evidence>
<organism evidence="15 16">
    <name type="scientific">Neolewinella antarctica</name>
    <dbReference type="NCBI Taxonomy" id="442734"/>
    <lineage>
        <taxon>Bacteria</taxon>
        <taxon>Pseudomonadati</taxon>
        <taxon>Bacteroidota</taxon>
        <taxon>Saprospiria</taxon>
        <taxon>Saprospirales</taxon>
        <taxon>Lewinellaceae</taxon>
        <taxon>Neolewinella</taxon>
    </lineage>
</organism>
<dbReference type="PROSITE" id="PS51371">
    <property type="entry name" value="CBS"/>
    <property type="match status" value="1"/>
</dbReference>
<dbReference type="InterPro" id="IPR008915">
    <property type="entry name" value="Peptidase_M50"/>
</dbReference>
<feature type="transmembrane region" description="Helical" evidence="13">
    <location>
        <begin position="179"/>
        <end position="199"/>
    </location>
</feature>
<protein>
    <submittedName>
        <fullName evidence="15">Zn-dependent protease</fullName>
    </submittedName>
</protein>
<evidence type="ECO:0000256" key="8">
    <source>
        <dbReference type="ARBA" id="ARBA00022833"/>
    </source>
</evidence>
<keyword evidence="12" id="KW-0129">CBS domain</keyword>
<dbReference type="EMBL" id="JAATJH010000004">
    <property type="protein sequence ID" value="NJC27196.1"/>
    <property type="molecule type" value="Genomic_DNA"/>
</dbReference>
<dbReference type="GO" id="GO:0006508">
    <property type="term" value="P:proteolysis"/>
    <property type="evidence" value="ECO:0007669"/>
    <property type="project" value="UniProtKB-KW"/>
</dbReference>
<keyword evidence="11 13" id="KW-0472">Membrane</keyword>
<evidence type="ECO:0000256" key="10">
    <source>
        <dbReference type="ARBA" id="ARBA00023049"/>
    </source>
</evidence>
<evidence type="ECO:0000259" key="14">
    <source>
        <dbReference type="PROSITE" id="PS51371"/>
    </source>
</evidence>
<evidence type="ECO:0000256" key="11">
    <source>
        <dbReference type="ARBA" id="ARBA00023136"/>
    </source>
</evidence>
<feature type="transmembrane region" description="Helical" evidence="13">
    <location>
        <begin position="205"/>
        <end position="221"/>
    </location>
</feature>
<dbReference type="SUPFAM" id="SSF54631">
    <property type="entry name" value="CBS-domain pair"/>
    <property type="match status" value="1"/>
</dbReference>
<evidence type="ECO:0000256" key="4">
    <source>
        <dbReference type="ARBA" id="ARBA00022670"/>
    </source>
</evidence>
<evidence type="ECO:0000313" key="16">
    <source>
        <dbReference type="Proteomes" id="UP000770785"/>
    </source>
</evidence>
<dbReference type="Gene3D" id="3.10.580.10">
    <property type="entry name" value="CBS-domain"/>
    <property type="match status" value="1"/>
</dbReference>
<evidence type="ECO:0000256" key="12">
    <source>
        <dbReference type="PROSITE-ProRule" id="PRU00703"/>
    </source>
</evidence>
<keyword evidence="5 13" id="KW-0812">Transmembrane</keyword>
<evidence type="ECO:0000256" key="7">
    <source>
        <dbReference type="ARBA" id="ARBA00022801"/>
    </source>
</evidence>